<sequence>MDADRTPVTGEALGEAGQALGEASGAREAGEALGDWRRDALLLCLLPVFCWPALVAAVLGRPPVLVAALCAALAPVLLGARELHAARRVRRALRDPAVRWTPYEAVVVRARWRPPVLVLAGGRHVLTLGVLGRRVLPPRPWPRTAAAPAVVVVRCAGDPAVGGALWAPHSGALGYARPARPARARFLSRGRGRGTGAAVTARTGPGDRCAPDGGGQAPT</sequence>
<feature type="transmembrane region" description="Helical" evidence="2">
    <location>
        <begin position="65"/>
        <end position="84"/>
    </location>
</feature>
<accession>A0A0L8N5K6</accession>
<feature type="transmembrane region" description="Helical" evidence="2">
    <location>
        <begin position="40"/>
        <end position="59"/>
    </location>
</feature>
<gene>
    <name evidence="3" type="ORF">ADK75_00520</name>
</gene>
<evidence type="ECO:0000256" key="2">
    <source>
        <dbReference type="SAM" id="Phobius"/>
    </source>
</evidence>
<dbReference type="EMBL" id="LGUV01000001">
    <property type="protein sequence ID" value="KOG57927.1"/>
    <property type="molecule type" value="Genomic_DNA"/>
</dbReference>
<name>A0A0L8N5K6_STRVG</name>
<feature type="region of interest" description="Disordered" evidence="1">
    <location>
        <begin position="189"/>
        <end position="219"/>
    </location>
</feature>
<dbReference type="RefSeq" id="WP_053167170.1">
    <property type="nucleotide sequence ID" value="NZ_LGUV01000001.1"/>
</dbReference>
<comment type="caution">
    <text evidence="3">The sequence shown here is derived from an EMBL/GenBank/DDBJ whole genome shotgun (WGS) entry which is preliminary data.</text>
</comment>
<reference evidence="4" key="1">
    <citation type="submission" date="2015-07" db="EMBL/GenBank/DDBJ databases">
        <authorList>
            <consortium name="Consortium for Microbial Forensics and Genomics (microFORGE)"/>
            <person name="Knight B.M."/>
            <person name="Roberts D.P."/>
            <person name="Lin D."/>
            <person name="Hari K."/>
            <person name="Fletcher J."/>
            <person name="Melcher U."/>
            <person name="Blagden T."/>
            <person name="Winegar R.A."/>
        </authorList>
    </citation>
    <scope>NUCLEOTIDE SEQUENCE [LARGE SCALE GENOMIC DNA]</scope>
    <source>
        <strain evidence="4">NRRL B-1447</strain>
    </source>
</reference>
<dbReference type="Proteomes" id="UP000037084">
    <property type="component" value="Unassembled WGS sequence"/>
</dbReference>
<organism evidence="3 4">
    <name type="scientific">Streptomyces virginiae</name>
    <name type="common">Streptomyces cinnamonensis</name>
    <dbReference type="NCBI Taxonomy" id="1961"/>
    <lineage>
        <taxon>Bacteria</taxon>
        <taxon>Bacillati</taxon>
        <taxon>Actinomycetota</taxon>
        <taxon>Actinomycetes</taxon>
        <taxon>Kitasatosporales</taxon>
        <taxon>Streptomycetaceae</taxon>
        <taxon>Streptomyces</taxon>
    </lineage>
</organism>
<evidence type="ECO:0000256" key="1">
    <source>
        <dbReference type="SAM" id="MobiDB-lite"/>
    </source>
</evidence>
<dbReference type="AlphaFoldDB" id="A0A0L8N5K6"/>
<keyword evidence="2" id="KW-0472">Membrane</keyword>
<feature type="compositionally biased region" description="Low complexity" evidence="1">
    <location>
        <begin position="196"/>
        <end position="206"/>
    </location>
</feature>
<evidence type="ECO:0000313" key="3">
    <source>
        <dbReference type="EMBL" id="KOG57927.1"/>
    </source>
</evidence>
<dbReference type="PATRIC" id="fig|1961.12.peg.111"/>
<protein>
    <submittedName>
        <fullName evidence="3">Uncharacterized protein</fullName>
    </submittedName>
</protein>
<keyword evidence="2" id="KW-0812">Transmembrane</keyword>
<evidence type="ECO:0000313" key="4">
    <source>
        <dbReference type="Proteomes" id="UP000037084"/>
    </source>
</evidence>
<keyword evidence="2" id="KW-1133">Transmembrane helix</keyword>
<proteinExistence type="predicted"/>